<dbReference type="InterPro" id="IPR011022">
    <property type="entry name" value="Arrestin_C-like"/>
</dbReference>
<keyword evidence="4" id="KW-1185">Reference proteome</keyword>
<feature type="region of interest" description="Disordered" evidence="1">
    <location>
        <begin position="468"/>
        <end position="495"/>
    </location>
</feature>
<protein>
    <recommendedName>
        <fullName evidence="2">Arrestin C-terminal-like domain-containing protein</fullName>
    </recommendedName>
</protein>
<feature type="compositionally biased region" description="Low complexity" evidence="1">
    <location>
        <begin position="138"/>
        <end position="153"/>
    </location>
</feature>
<evidence type="ECO:0000313" key="4">
    <source>
        <dbReference type="Proteomes" id="UP000005627"/>
    </source>
</evidence>
<accession>G8ZRP6</accession>
<dbReference type="SMART" id="SM01017">
    <property type="entry name" value="Arrestin_C"/>
    <property type="match status" value="1"/>
</dbReference>
<dbReference type="AlphaFoldDB" id="G8ZRP6"/>
<feature type="compositionally biased region" description="Polar residues" evidence="1">
    <location>
        <begin position="62"/>
        <end position="76"/>
    </location>
</feature>
<feature type="compositionally biased region" description="Polar residues" evidence="1">
    <location>
        <begin position="977"/>
        <end position="997"/>
    </location>
</feature>
<feature type="domain" description="Arrestin C-terminal-like" evidence="2">
    <location>
        <begin position="557"/>
        <end position="854"/>
    </location>
</feature>
<dbReference type="GO" id="GO:0070086">
    <property type="term" value="P:ubiquitin-dependent endocytosis"/>
    <property type="evidence" value="ECO:0007669"/>
    <property type="project" value="EnsemblFungi"/>
</dbReference>
<dbReference type="InParanoid" id="G8ZRP6"/>
<dbReference type="PANTHER" id="PTHR11188:SF168">
    <property type="entry name" value="PROTEIN ECM21-RELATED"/>
    <property type="match status" value="1"/>
</dbReference>
<proteinExistence type="predicted"/>
<dbReference type="InterPro" id="IPR050357">
    <property type="entry name" value="Arrestin_domain-protein"/>
</dbReference>
<evidence type="ECO:0000313" key="3">
    <source>
        <dbReference type="EMBL" id="CCE91188.1"/>
    </source>
</evidence>
<feature type="region of interest" description="Disordered" evidence="1">
    <location>
        <begin position="1017"/>
        <end position="1054"/>
    </location>
</feature>
<dbReference type="EMBL" id="HE616744">
    <property type="protein sequence ID" value="CCE91188.1"/>
    <property type="molecule type" value="Genomic_DNA"/>
</dbReference>
<dbReference type="GO" id="GO:0030674">
    <property type="term" value="F:protein-macromolecule adaptor activity"/>
    <property type="evidence" value="ECO:0007669"/>
    <property type="project" value="TreeGrafter"/>
</dbReference>
<dbReference type="GeneID" id="11500523"/>
<feature type="compositionally biased region" description="Acidic residues" evidence="1">
    <location>
        <begin position="253"/>
        <end position="272"/>
    </location>
</feature>
<feature type="region of interest" description="Disordered" evidence="1">
    <location>
        <begin position="132"/>
        <end position="153"/>
    </location>
</feature>
<dbReference type="GO" id="GO:0009267">
    <property type="term" value="P:cellular response to starvation"/>
    <property type="evidence" value="ECO:0007669"/>
    <property type="project" value="EnsemblFungi"/>
</dbReference>
<feature type="region of interest" description="Disordered" evidence="1">
    <location>
        <begin position="222"/>
        <end position="295"/>
    </location>
</feature>
<dbReference type="GO" id="GO:0031625">
    <property type="term" value="F:ubiquitin protein ligase binding"/>
    <property type="evidence" value="ECO:0007669"/>
    <property type="project" value="EnsemblFungi"/>
</dbReference>
<feature type="compositionally biased region" description="Polar residues" evidence="1">
    <location>
        <begin position="282"/>
        <end position="295"/>
    </location>
</feature>
<feature type="compositionally biased region" description="Low complexity" evidence="1">
    <location>
        <begin position="1019"/>
        <end position="1035"/>
    </location>
</feature>
<dbReference type="KEGG" id="tdl:TDEL_0C02990"/>
<dbReference type="PANTHER" id="PTHR11188">
    <property type="entry name" value="ARRESTIN DOMAIN CONTAINING PROTEIN"/>
    <property type="match status" value="1"/>
</dbReference>
<evidence type="ECO:0000256" key="1">
    <source>
        <dbReference type="SAM" id="MobiDB-lite"/>
    </source>
</evidence>
<dbReference type="OrthoDB" id="2333384at2759"/>
<name>G8ZRP6_TORDE</name>
<feature type="region of interest" description="Disordered" evidence="1">
    <location>
        <begin position="1"/>
        <end position="46"/>
    </location>
</feature>
<feature type="region of interest" description="Disordered" evidence="1">
    <location>
        <begin position="948"/>
        <end position="997"/>
    </location>
</feature>
<dbReference type="Pfam" id="PF02752">
    <property type="entry name" value="Arrestin_C"/>
    <property type="match status" value="1"/>
</dbReference>
<reference evidence="3 4" key="1">
    <citation type="journal article" date="2011" name="Proc. Natl. Acad. Sci. U.S.A.">
        <title>Evolutionary erosion of yeast sex chromosomes by mating-type switching accidents.</title>
        <authorList>
            <person name="Gordon J.L."/>
            <person name="Armisen D."/>
            <person name="Proux-Wera E."/>
            <person name="Oheigeartaigh S.S."/>
            <person name="Byrne K.P."/>
            <person name="Wolfe K.H."/>
        </authorList>
    </citation>
    <scope>NUCLEOTIDE SEQUENCE [LARGE SCALE GENOMIC DNA]</scope>
    <source>
        <strain evidence="4">ATCC 10662 / CBS 1146 / NBRC 0425 / NCYC 2629 / NRRL Y-866</strain>
    </source>
</reference>
<evidence type="ECO:0000259" key="2">
    <source>
        <dbReference type="SMART" id="SM01017"/>
    </source>
</evidence>
<sequence length="1054" mass="116153">MPYPMPRPIPTSSSTARERGDHVFTGSPGAGPRSVSPVRNTGMRRRSSTFKNALFSILGSSNSAVQEESSNLPKNHSTGSISGGGSTRRGSLAVPEATACSKSRSQRDYAMPAADGEEMAVSFSFQGSDVGPDEYIPRSATTTSSMTSRSAGSQSLQSFGKEFLTQYLTDRGLLLSRVISETPDLRLTVATSGDHVFLPTMSSNDDEYLARLNGLRGEEEAMEIEPEFSLDRPSSDVPTGAESQLRESLESELANEESAISDDDSDLSEDGNGESGVDYADNQGQRAKNSATASPVTPTFEIDSSMATYTIAVVLSLNKQTTLSNIKGELCLRVRVHWHNGVPPTKSFYEEFYCAGSMEWDLNPENANLFVPQNVSSEERIIENNRNLRPMRLFKNISDENRFYLDKNKTRTELLKKVNLRKTQVFQAGDYVFIIPVVFSNHIPESLYLPSARVNYRFRVATKIAHVEGQESSTGNNQEEPSEPIKIQETDHTTHRRFSNSILKKIKNNLHITNPVQNKVYDETKEIYAEYPLDVVRTPPLVSISTANKPVYINRVWANSLSYEISFAQKYVSLGSKVPVKIKLAPMSKNVCLKRLKISLVEKITFVSKNYEYEYDQIDPVAKDPYNPYFSDFSSKRKKERTVSLLEVRSSEKGSRALREEIVQNCVDENLLAYSSAEGDNGQPSIGITEPLMIETTLEFPKYEDLNKKTARTVPPYGIDIYTSVPNPEIGSQAGGSHRSGVIGFLANRKNSLASQVKGTSDVSQPVQAQPIVDEKFHETKIRTNAGIPVQFHTNLNVAKRGLYLSSLHFSNIYSKHKLEFMLRISKPDDRDLKRLRHYEVLIDTPIFIVSELCNSGNMDLPTYDMATNSQLAGEIDVETAPPTFEEAISVPNSPVQSPVMSPIGSPNVRANYDPDELSIQQINLSRSNSAAGPPDSQAIIPPQMTLTQSIDPSPRFNNLDKLLSTTPGASGADLSRSPNTRNSNLGLTSQSNGLEEPSQASIIFKKGYSVSARNAVQGDVSEGSSSEGLDGGVSINSSPPSYDEVRPLMSDEE</sequence>
<dbReference type="GO" id="GO:0071230">
    <property type="term" value="P:cellular response to amino acid stimulus"/>
    <property type="evidence" value="ECO:0007669"/>
    <property type="project" value="EnsemblFungi"/>
</dbReference>
<feature type="region of interest" description="Disordered" evidence="1">
    <location>
        <begin position="892"/>
        <end position="913"/>
    </location>
</feature>
<dbReference type="RefSeq" id="XP_003680399.1">
    <property type="nucleotide sequence ID" value="XM_003680351.1"/>
</dbReference>
<dbReference type="FunCoup" id="G8ZRP6">
    <property type="interactions" value="87"/>
</dbReference>
<gene>
    <name evidence="3" type="primary">TDEL0C02990</name>
    <name evidence="3" type="ORF">TDEL_0C02990</name>
</gene>
<organism evidence="3 4">
    <name type="scientific">Torulaspora delbrueckii</name>
    <name type="common">Yeast</name>
    <name type="synonym">Candida colliculosa</name>
    <dbReference type="NCBI Taxonomy" id="4950"/>
    <lineage>
        <taxon>Eukaryota</taxon>
        <taxon>Fungi</taxon>
        <taxon>Dikarya</taxon>
        <taxon>Ascomycota</taxon>
        <taxon>Saccharomycotina</taxon>
        <taxon>Saccharomycetes</taxon>
        <taxon>Saccharomycetales</taxon>
        <taxon>Saccharomycetaceae</taxon>
        <taxon>Torulaspora</taxon>
    </lineage>
</organism>
<dbReference type="HOGENOM" id="CLU_006239_0_0_1"/>
<feature type="region of interest" description="Disordered" evidence="1">
    <location>
        <begin position="62"/>
        <end position="110"/>
    </location>
</feature>
<feature type="compositionally biased region" description="Polar residues" evidence="1">
    <location>
        <begin position="470"/>
        <end position="479"/>
    </location>
</feature>
<dbReference type="STRING" id="1076872.G8ZRP6"/>
<dbReference type="GO" id="GO:0005829">
    <property type="term" value="C:cytosol"/>
    <property type="evidence" value="ECO:0007669"/>
    <property type="project" value="TreeGrafter"/>
</dbReference>
<dbReference type="Proteomes" id="UP000005627">
    <property type="component" value="Chromosome 3"/>
</dbReference>
<dbReference type="eggNOG" id="KOG3780">
    <property type="taxonomic scope" value="Eukaryota"/>
</dbReference>